<dbReference type="AlphaFoldDB" id="A0A9W7XVL5"/>
<dbReference type="Gene3D" id="2.60.120.200">
    <property type="match status" value="1"/>
</dbReference>
<dbReference type="Pfam" id="PF00722">
    <property type="entry name" value="Glyco_hydro_16"/>
    <property type="match status" value="1"/>
</dbReference>
<evidence type="ECO:0000313" key="5">
    <source>
        <dbReference type="Proteomes" id="UP001149813"/>
    </source>
</evidence>
<keyword evidence="4" id="KW-0378">Hydrolase</keyword>
<dbReference type="SUPFAM" id="SSF49899">
    <property type="entry name" value="Concanavalin A-like lectins/glucanases"/>
    <property type="match status" value="1"/>
</dbReference>
<dbReference type="GO" id="GO:0004553">
    <property type="term" value="F:hydrolase activity, hydrolyzing O-glycosyl compounds"/>
    <property type="evidence" value="ECO:0007669"/>
    <property type="project" value="InterPro"/>
</dbReference>
<dbReference type="InterPro" id="IPR000757">
    <property type="entry name" value="Beta-glucanase-like"/>
</dbReference>
<dbReference type="OrthoDB" id="4781at2759"/>
<dbReference type="EMBL" id="JANBOJ010000288">
    <property type="protein sequence ID" value="KAJ1720171.1"/>
    <property type="molecule type" value="Genomic_DNA"/>
</dbReference>
<feature type="signal peptide" evidence="2">
    <location>
        <begin position="1"/>
        <end position="23"/>
    </location>
</feature>
<dbReference type="PROSITE" id="PS51762">
    <property type="entry name" value="GH16_2"/>
    <property type="match status" value="1"/>
</dbReference>
<feature type="region of interest" description="Disordered" evidence="1">
    <location>
        <begin position="99"/>
        <end position="151"/>
    </location>
</feature>
<feature type="compositionally biased region" description="Low complexity" evidence="1">
    <location>
        <begin position="99"/>
        <end position="147"/>
    </location>
</feature>
<proteinExistence type="predicted"/>
<keyword evidence="4" id="KW-0326">Glycosidase</keyword>
<comment type="caution">
    <text evidence="4">The sequence shown here is derived from an EMBL/GenBank/DDBJ whole genome shotgun (WGS) entry which is preliminary data.</text>
</comment>
<accession>A0A9W7XVL5</accession>
<organism evidence="4 5">
    <name type="scientific">Coemansia erecta</name>
    <dbReference type="NCBI Taxonomy" id="147472"/>
    <lineage>
        <taxon>Eukaryota</taxon>
        <taxon>Fungi</taxon>
        <taxon>Fungi incertae sedis</taxon>
        <taxon>Zoopagomycota</taxon>
        <taxon>Kickxellomycotina</taxon>
        <taxon>Kickxellomycetes</taxon>
        <taxon>Kickxellales</taxon>
        <taxon>Kickxellaceae</taxon>
        <taxon>Coemansia</taxon>
    </lineage>
</organism>
<dbReference type="InterPro" id="IPR013320">
    <property type="entry name" value="ConA-like_dom_sf"/>
</dbReference>
<feature type="chain" id="PRO_5040859183" evidence="2">
    <location>
        <begin position="24"/>
        <end position="316"/>
    </location>
</feature>
<evidence type="ECO:0000313" key="4">
    <source>
        <dbReference type="EMBL" id="KAJ1720171.1"/>
    </source>
</evidence>
<gene>
    <name evidence="4" type="primary">UTR2_5</name>
    <name evidence="4" type="ORF">LPJ53_005175</name>
</gene>
<feature type="domain" description="GH16" evidence="3">
    <location>
        <begin position="159"/>
        <end position="316"/>
    </location>
</feature>
<evidence type="ECO:0000259" key="3">
    <source>
        <dbReference type="PROSITE" id="PS51762"/>
    </source>
</evidence>
<keyword evidence="2" id="KW-0732">Signal</keyword>
<protein>
    <submittedName>
        <fullName evidence="4">Glycosidase CRH2</fullName>
    </submittedName>
</protein>
<dbReference type="GO" id="GO:0005975">
    <property type="term" value="P:carbohydrate metabolic process"/>
    <property type="evidence" value="ECO:0007669"/>
    <property type="project" value="InterPro"/>
</dbReference>
<sequence>MKRAQGLLSLLALSTALTPAVRGELGTCLREIFFGQDSDIEPLTPKNAIGLGRSYRQPMQILDNLVERDSSSGGFQVVIAAGGGLIDISDITGVGTSNSNNNNNNSGGSSSISSSSSTSASTTAAQSTSTTSSSSTSAASTTSSTETDSNEVGAAIASGTYSQEPTDLVYTCNSEFIDFSTQGAMDKFSFVWCPQNAYQTSNSVVWRLTQECGTTMVYPRDFHYGKIEGRIRIGPTSGVVTSMLLLGPAPSDEIDYEWVGRNTDQVQTMYYVQSHRVDPLPQVFVIDQQGGGDLSTTFHDYAIELNSDSVKWYFDG</sequence>
<feature type="non-terminal residue" evidence="4">
    <location>
        <position position="316"/>
    </location>
</feature>
<keyword evidence="5" id="KW-1185">Reference proteome</keyword>
<dbReference type="Proteomes" id="UP001149813">
    <property type="component" value="Unassembled WGS sequence"/>
</dbReference>
<evidence type="ECO:0000256" key="2">
    <source>
        <dbReference type="SAM" id="SignalP"/>
    </source>
</evidence>
<evidence type="ECO:0000256" key="1">
    <source>
        <dbReference type="SAM" id="MobiDB-lite"/>
    </source>
</evidence>
<reference evidence="4" key="1">
    <citation type="submission" date="2022-07" db="EMBL/GenBank/DDBJ databases">
        <title>Phylogenomic reconstructions and comparative analyses of Kickxellomycotina fungi.</title>
        <authorList>
            <person name="Reynolds N.K."/>
            <person name="Stajich J.E."/>
            <person name="Barry K."/>
            <person name="Grigoriev I.V."/>
            <person name="Crous P."/>
            <person name="Smith M.E."/>
        </authorList>
    </citation>
    <scope>NUCLEOTIDE SEQUENCE</scope>
    <source>
        <strain evidence="4">NBRC 32514</strain>
    </source>
</reference>
<name>A0A9W7XVL5_9FUNG</name>